<organism evidence="1 2">
    <name type="scientific">Nostoc spongiaeforme FACHB-130</name>
    <dbReference type="NCBI Taxonomy" id="1357510"/>
    <lineage>
        <taxon>Bacteria</taxon>
        <taxon>Bacillati</taxon>
        <taxon>Cyanobacteriota</taxon>
        <taxon>Cyanophyceae</taxon>
        <taxon>Nostocales</taxon>
        <taxon>Nostocaceae</taxon>
        <taxon>Nostoc</taxon>
    </lineage>
</organism>
<gene>
    <name evidence="1" type="ORF">H6G74_15385</name>
</gene>
<protein>
    <recommendedName>
        <fullName evidence="3">Secreted protein</fullName>
    </recommendedName>
</protein>
<dbReference type="Proteomes" id="UP000603457">
    <property type="component" value="Unassembled WGS sequence"/>
</dbReference>
<keyword evidence="2" id="KW-1185">Reference proteome</keyword>
<dbReference type="RefSeq" id="WP_206756989.1">
    <property type="nucleotide sequence ID" value="NZ_JACJTB010000019.1"/>
</dbReference>
<sequence>MLIEVALVVFARCHALVAFWQPLDLDFSQERNPGVWEVWEGWEGWEDSEEIFPPPLPTLPSLPTPVTHT</sequence>
<reference evidence="1 2" key="1">
    <citation type="journal article" date="2020" name="ISME J.">
        <title>Comparative genomics reveals insights into cyanobacterial evolution and habitat adaptation.</title>
        <authorList>
            <person name="Chen M.Y."/>
            <person name="Teng W.K."/>
            <person name="Zhao L."/>
            <person name="Hu C.X."/>
            <person name="Zhou Y.K."/>
            <person name="Han B.P."/>
            <person name="Song L.R."/>
            <person name="Shu W.S."/>
        </authorList>
    </citation>
    <scope>NUCLEOTIDE SEQUENCE [LARGE SCALE GENOMIC DNA]</scope>
    <source>
        <strain evidence="1 2">FACHB-130</strain>
    </source>
</reference>
<evidence type="ECO:0000313" key="2">
    <source>
        <dbReference type="Proteomes" id="UP000603457"/>
    </source>
</evidence>
<evidence type="ECO:0008006" key="3">
    <source>
        <dbReference type="Google" id="ProtNLM"/>
    </source>
</evidence>
<comment type="caution">
    <text evidence="1">The sequence shown here is derived from an EMBL/GenBank/DDBJ whole genome shotgun (WGS) entry which is preliminary data.</text>
</comment>
<evidence type="ECO:0000313" key="1">
    <source>
        <dbReference type="EMBL" id="MBD2595702.1"/>
    </source>
</evidence>
<dbReference type="EMBL" id="JACJTB010000019">
    <property type="protein sequence ID" value="MBD2595702.1"/>
    <property type="molecule type" value="Genomic_DNA"/>
</dbReference>
<proteinExistence type="predicted"/>
<name>A0ABR8FW81_9NOSO</name>
<accession>A0ABR8FW81</accession>